<feature type="domain" description="DUF4440" evidence="1">
    <location>
        <begin position="24"/>
        <end position="125"/>
    </location>
</feature>
<dbReference type="Proteomes" id="UP000598820">
    <property type="component" value="Unassembled WGS sequence"/>
</dbReference>
<reference evidence="2" key="1">
    <citation type="submission" date="2020-09" db="EMBL/GenBank/DDBJ databases">
        <authorList>
            <person name="Kim M.K."/>
        </authorList>
    </citation>
    <scope>NUCLEOTIDE SEQUENCE</scope>
    <source>
        <strain evidence="2">BT702</strain>
    </source>
</reference>
<dbReference type="InterPro" id="IPR027843">
    <property type="entry name" value="DUF4440"/>
</dbReference>
<comment type="caution">
    <text evidence="2">The sequence shown here is derived from an EMBL/GenBank/DDBJ whole genome shotgun (WGS) entry which is preliminary data.</text>
</comment>
<evidence type="ECO:0000313" key="2">
    <source>
        <dbReference type="EMBL" id="MBD2702351.1"/>
    </source>
</evidence>
<evidence type="ECO:0000313" key="3">
    <source>
        <dbReference type="Proteomes" id="UP000598820"/>
    </source>
</evidence>
<organism evidence="2 3">
    <name type="scientific">Spirosoma profusum</name>
    <dbReference type="NCBI Taxonomy" id="2771354"/>
    <lineage>
        <taxon>Bacteria</taxon>
        <taxon>Pseudomonadati</taxon>
        <taxon>Bacteroidota</taxon>
        <taxon>Cytophagia</taxon>
        <taxon>Cytophagales</taxon>
        <taxon>Cytophagaceae</taxon>
        <taxon>Spirosoma</taxon>
    </lineage>
</organism>
<gene>
    <name evidence="2" type="ORF">IC229_17005</name>
</gene>
<dbReference type="Gene3D" id="3.10.450.50">
    <property type="match status" value="1"/>
</dbReference>
<proteinExistence type="predicted"/>
<sequence length="134" mass="14563">MAQQTGPGFPPTDSLRSVTLPPEIDRVLRDYEREWGAGNAEKLVSLFTPDGFVLQPRRPAIRGQANLKNAYSNSGGQPLFLRALSFAQGGDLGYIIGAYRAKADGPDIGKFILALRKGSDGRWLIAADMDNSVR</sequence>
<dbReference type="AlphaFoldDB" id="A0A926Y3Y7"/>
<keyword evidence="3" id="KW-1185">Reference proteome</keyword>
<evidence type="ECO:0000259" key="1">
    <source>
        <dbReference type="Pfam" id="PF14534"/>
    </source>
</evidence>
<protein>
    <submittedName>
        <fullName evidence="2">DUF4440 domain-containing protein</fullName>
    </submittedName>
</protein>
<dbReference type="Pfam" id="PF14534">
    <property type="entry name" value="DUF4440"/>
    <property type="match status" value="1"/>
</dbReference>
<dbReference type="SUPFAM" id="SSF54427">
    <property type="entry name" value="NTF2-like"/>
    <property type="match status" value="1"/>
</dbReference>
<dbReference type="InterPro" id="IPR032710">
    <property type="entry name" value="NTF2-like_dom_sf"/>
</dbReference>
<dbReference type="EMBL" id="JACWZY010000014">
    <property type="protein sequence ID" value="MBD2702351.1"/>
    <property type="molecule type" value="Genomic_DNA"/>
</dbReference>
<name>A0A926Y3Y7_9BACT</name>
<accession>A0A926Y3Y7</accession>